<feature type="binding site" evidence="5">
    <location>
        <position position="405"/>
    </location>
    <ligand>
        <name>substrate</name>
    </ligand>
</feature>
<dbReference type="InterPro" id="IPR012132">
    <property type="entry name" value="GMC_OxRdtase"/>
</dbReference>
<protein>
    <submittedName>
        <fullName evidence="9">GMC family oxidoreductase</fullName>
    </submittedName>
</protein>
<dbReference type="PANTHER" id="PTHR11552">
    <property type="entry name" value="GLUCOSE-METHANOL-CHOLINE GMC OXIDOREDUCTASE"/>
    <property type="match status" value="1"/>
</dbReference>
<evidence type="ECO:0000313" key="9">
    <source>
        <dbReference type="EMBL" id="NEW76656.1"/>
    </source>
</evidence>
<dbReference type="AlphaFoldDB" id="A0A6G4AT50"/>
<evidence type="ECO:0000256" key="1">
    <source>
        <dbReference type="ARBA" id="ARBA00001974"/>
    </source>
</evidence>
<dbReference type="Pfam" id="PF05199">
    <property type="entry name" value="GMC_oxred_C"/>
    <property type="match status" value="1"/>
</dbReference>
<dbReference type="Proteomes" id="UP000476310">
    <property type="component" value="Unassembled WGS sequence"/>
</dbReference>
<evidence type="ECO:0000313" key="10">
    <source>
        <dbReference type="Proteomes" id="UP000476310"/>
    </source>
</evidence>
<evidence type="ECO:0000256" key="6">
    <source>
        <dbReference type="RuleBase" id="RU003968"/>
    </source>
</evidence>
<dbReference type="InterPro" id="IPR036188">
    <property type="entry name" value="FAD/NAD-bd_sf"/>
</dbReference>
<evidence type="ECO:0000256" key="4">
    <source>
        <dbReference type="ARBA" id="ARBA00022827"/>
    </source>
</evidence>
<comment type="caution">
    <text evidence="9">The sequence shown here is derived from an EMBL/GenBank/DDBJ whole genome shotgun (WGS) entry which is preliminary data.</text>
</comment>
<dbReference type="SUPFAM" id="SSF54373">
    <property type="entry name" value="FAD-linked reductases, C-terminal domain"/>
    <property type="match status" value="1"/>
</dbReference>
<comment type="similarity">
    <text evidence="2 6">Belongs to the GMC oxidoreductase family.</text>
</comment>
<sequence length="466" mass="50740">MTCAWRLSEDPDNEVVLVEAGVDPGPEVPAVLRREILLPPEYYWEYSDADTGHFLPRGKVLGGSSAVNAAAAVRGHSWCYDSWGSPEWTFEKCLPAFRALEADQQFGTADYHGADGPVPVTRFEPGPFDRAFNDAYERRGFSRISDHNAPGALGFGPFPTNRIGDDRISTLLAFLPQLRERPNVELRPEAEIVQVIVRDRAARGVVVRTKHGAETTIEADLILLCAGTFGTPEILFNSGIGPGEQVRAAGIPLLVEAPALGTNLSDHVLVRMDVDVTDPSAPALPGGRGTLLTFELDGEGHPQAQIFAYRTQFFDPTAEPLTASVTSSLVTPASRGRLELGSGRAQVHLRHLSDPLDRSRMADIVTRAADIIDDLAASGTVRLPDAPWWRADDLQEACRREAVSYHHAVGTCRMGTDTQSVVDDHLRVRGVDRLMVADASVMPSIPRGQTNFAAMMIGYRAADFIR</sequence>
<keyword evidence="10" id="KW-1185">Reference proteome</keyword>
<dbReference type="PROSITE" id="PS00623">
    <property type="entry name" value="GMC_OXRED_1"/>
    <property type="match status" value="1"/>
</dbReference>
<reference evidence="9" key="1">
    <citation type="submission" date="2020-02" db="EMBL/GenBank/DDBJ databases">
        <title>A new Streptomyces sp. for controlling soil-borne diseases.</title>
        <authorList>
            <person name="Li X."/>
            <person name="Tian Y."/>
            <person name="Gao K."/>
        </authorList>
    </citation>
    <scope>NUCLEOTIDE SEQUENCE [LARGE SCALE GENOMIC DNA]</scope>
    <source>
        <strain evidence="9">0250</strain>
    </source>
</reference>
<dbReference type="PROSITE" id="PS00624">
    <property type="entry name" value="GMC_OXRED_2"/>
    <property type="match status" value="1"/>
</dbReference>
<dbReference type="SUPFAM" id="SSF51905">
    <property type="entry name" value="FAD/NAD(P)-binding domain"/>
    <property type="match status" value="1"/>
</dbReference>
<dbReference type="InterPro" id="IPR000172">
    <property type="entry name" value="GMC_OxRdtase_N"/>
</dbReference>
<feature type="domain" description="Glucose-methanol-choline oxidoreductase N-terminal" evidence="7">
    <location>
        <begin position="58"/>
        <end position="81"/>
    </location>
</feature>
<keyword evidence="3 6" id="KW-0285">Flavoprotein</keyword>
<feature type="binding site" evidence="5">
    <location>
        <position position="60"/>
    </location>
    <ligand>
        <name>FAD</name>
        <dbReference type="ChEBI" id="CHEBI:57692"/>
    </ligand>
</feature>
<dbReference type="Pfam" id="PF00732">
    <property type="entry name" value="GMC_oxred_N"/>
    <property type="match status" value="1"/>
</dbReference>
<dbReference type="PIRSF" id="PIRSF000137">
    <property type="entry name" value="Alcohol_oxidase"/>
    <property type="match status" value="1"/>
</dbReference>
<name>A0A6G4AT50_9ACTN</name>
<feature type="domain" description="Glucose-methanol-choline oxidoreductase N-terminal" evidence="8">
    <location>
        <begin position="227"/>
        <end position="241"/>
    </location>
</feature>
<dbReference type="Gene3D" id="3.30.410.40">
    <property type="match status" value="1"/>
</dbReference>
<dbReference type="GO" id="GO:0016614">
    <property type="term" value="F:oxidoreductase activity, acting on CH-OH group of donors"/>
    <property type="evidence" value="ECO:0007669"/>
    <property type="project" value="InterPro"/>
</dbReference>
<evidence type="ECO:0000259" key="7">
    <source>
        <dbReference type="PROSITE" id="PS00623"/>
    </source>
</evidence>
<dbReference type="GO" id="GO:0050660">
    <property type="term" value="F:flavin adenine dinucleotide binding"/>
    <property type="evidence" value="ECO:0007669"/>
    <property type="project" value="InterPro"/>
</dbReference>
<accession>A0A6G4AT50</accession>
<keyword evidence="4 5" id="KW-0274">FAD</keyword>
<evidence type="ECO:0000259" key="8">
    <source>
        <dbReference type="PROSITE" id="PS00624"/>
    </source>
</evidence>
<proteinExistence type="inferred from homology"/>
<evidence type="ECO:0000256" key="5">
    <source>
        <dbReference type="PIRSR" id="PIRSR000137-2"/>
    </source>
</evidence>
<dbReference type="PANTHER" id="PTHR11552:SF147">
    <property type="entry name" value="CHOLINE DEHYDROGENASE, MITOCHONDRIAL"/>
    <property type="match status" value="1"/>
</dbReference>
<evidence type="ECO:0000256" key="2">
    <source>
        <dbReference type="ARBA" id="ARBA00010790"/>
    </source>
</evidence>
<gene>
    <name evidence="9" type="ORF">G4H13_41555</name>
</gene>
<organism evidence="9 10">
    <name type="scientific">Streptomyces rhizosphaericus</name>
    <dbReference type="NCBI Taxonomy" id="114699"/>
    <lineage>
        <taxon>Bacteria</taxon>
        <taxon>Bacillati</taxon>
        <taxon>Actinomycetota</taxon>
        <taxon>Actinomycetes</taxon>
        <taxon>Kitasatosporales</taxon>
        <taxon>Streptomycetaceae</taxon>
        <taxon>Streptomyces</taxon>
        <taxon>Streptomyces violaceusniger group</taxon>
    </lineage>
</organism>
<dbReference type="EMBL" id="JAAIKT010000088">
    <property type="protein sequence ID" value="NEW76656.1"/>
    <property type="molecule type" value="Genomic_DNA"/>
</dbReference>
<dbReference type="InterPro" id="IPR007867">
    <property type="entry name" value="GMC_OxRtase_C"/>
</dbReference>
<comment type="cofactor">
    <cofactor evidence="1 5">
        <name>FAD</name>
        <dbReference type="ChEBI" id="CHEBI:57692"/>
    </cofactor>
</comment>
<dbReference type="Gene3D" id="3.50.50.60">
    <property type="entry name" value="FAD/NAD(P)-binding domain"/>
    <property type="match status" value="1"/>
</dbReference>
<evidence type="ECO:0000256" key="3">
    <source>
        <dbReference type="ARBA" id="ARBA00022630"/>
    </source>
</evidence>